<evidence type="ECO:0000313" key="5">
    <source>
        <dbReference type="Proteomes" id="UP000281741"/>
    </source>
</evidence>
<feature type="transmembrane region" description="Helical" evidence="1">
    <location>
        <begin position="89"/>
        <end position="106"/>
    </location>
</feature>
<keyword evidence="1" id="KW-1133">Transmembrane helix</keyword>
<dbReference type="EMBL" id="CP033915">
    <property type="protein sequence ID" value="AZA87541.1"/>
    <property type="molecule type" value="Genomic_DNA"/>
</dbReference>
<accession>A0AAD0YIX7</accession>
<feature type="transmembrane region" description="Helical" evidence="1">
    <location>
        <begin position="5"/>
        <end position="25"/>
    </location>
</feature>
<feature type="transmembrane region" description="Helical" evidence="1">
    <location>
        <begin position="63"/>
        <end position="83"/>
    </location>
</feature>
<dbReference type="Proteomes" id="UP000274073">
    <property type="component" value="Chromosome"/>
</dbReference>
<evidence type="ECO:0000256" key="1">
    <source>
        <dbReference type="SAM" id="Phobius"/>
    </source>
</evidence>
<organism evidence="2 4">
    <name type="scientific">Chryseobacterium shandongense</name>
    <dbReference type="NCBI Taxonomy" id="1493872"/>
    <lineage>
        <taxon>Bacteria</taxon>
        <taxon>Pseudomonadati</taxon>
        <taxon>Bacteroidota</taxon>
        <taxon>Flavobacteriia</taxon>
        <taxon>Flavobacteriales</taxon>
        <taxon>Weeksellaceae</taxon>
        <taxon>Chryseobacterium group</taxon>
        <taxon>Chryseobacterium</taxon>
    </lineage>
</organism>
<proteinExistence type="predicted"/>
<dbReference type="EMBL" id="CP033912">
    <property type="protein sequence ID" value="AZA96042.1"/>
    <property type="molecule type" value="Genomic_DNA"/>
</dbReference>
<evidence type="ECO:0000313" key="2">
    <source>
        <dbReference type="EMBL" id="AZA87541.1"/>
    </source>
</evidence>
<protein>
    <submittedName>
        <fullName evidence="2">Uncharacterized protein</fullName>
    </submittedName>
</protein>
<evidence type="ECO:0000313" key="3">
    <source>
        <dbReference type="EMBL" id="AZA96042.1"/>
    </source>
</evidence>
<dbReference type="RefSeq" id="WP_123854693.1">
    <property type="nucleotide sequence ID" value="NZ_CP033912.1"/>
</dbReference>
<keyword evidence="1" id="KW-0812">Transmembrane</keyword>
<keyword evidence="1" id="KW-0472">Membrane</keyword>
<gene>
    <name evidence="2" type="ORF">EG349_12430</name>
    <name evidence="3" type="ORF">EG353_10900</name>
</gene>
<feature type="transmembrane region" description="Helical" evidence="1">
    <location>
        <begin position="37"/>
        <end position="56"/>
    </location>
</feature>
<dbReference type="AlphaFoldDB" id="A0AAD0YIX7"/>
<dbReference type="Proteomes" id="UP000281741">
    <property type="component" value="Chromosome"/>
</dbReference>
<evidence type="ECO:0000313" key="4">
    <source>
        <dbReference type="Proteomes" id="UP000274073"/>
    </source>
</evidence>
<name>A0AAD0YIX7_9FLAO</name>
<sequence length="116" mass="13450">MKKVLIHTIPAVISFIWLITVNNTLNPFSLKGPDFLRFYLILIFGYYTSAFVLRHFRKEVSEVILYCLSAVFLLGTIKLIIGINLGKPVGFLIIILILELIVFMIIKRSYLRFKLK</sequence>
<keyword evidence="5" id="KW-1185">Reference proteome</keyword>
<reference evidence="4 5" key="1">
    <citation type="submission" date="2018-11" db="EMBL/GenBank/DDBJ databases">
        <title>Proposal to divide the Flavobacteriaceae and reorganize its genera based on Amino Acid Identity values calculated from whole genome sequences.</title>
        <authorList>
            <person name="Nicholson A.C."/>
            <person name="Gulvik C.A."/>
            <person name="Whitney A.M."/>
            <person name="Humrighouse B.W."/>
            <person name="Bell M."/>
            <person name="Holmes B."/>
            <person name="Steigerwalt A.G."/>
            <person name="Villarma A."/>
            <person name="Sheth M."/>
            <person name="Batra D."/>
            <person name="Pryor J."/>
            <person name="Bernardet J.-F."/>
            <person name="Hugo C."/>
            <person name="Kampfer P."/>
            <person name="Newman J."/>
            <person name="McQuiston J.R."/>
        </authorList>
    </citation>
    <scope>NUCLEOTIDE SEQUENCE [LARGE SCALE GENOMIC DNA]</scope>
    <source>
        <strain evidence="2 4">G0207</strain>
        <strain evidence="3 5">H5143</strain>
    </source>
</reference>